<reference evidence="7" key="3">
    <citation type="submission" date="2025-09" db="UniProtKB">
        <authorList>
            <consortium name="Ensembl"/>
        </authorList>
    </citation>
    <scope>IDENTIFICATION</scope>
</reference>
<dbReference type="PROSITE" id="PS50404">
    <property type="entry name" value="GST_NTER"/>
    <property type="match status" value="1"/>
</dbReference>
<dbReference type="OrthoDB" id="4951845at2759"/>
<sequence>MTHYTITYFQVKGRCGAIRLLLADQGQEWKEDVVAFDAWMKGDLKKTCTFGQLPKFQDGNFTLFQSNAILRYLARKHGLYGKNDQEHALIDMMNDAVEDLRLKYIKLIYQNYDAGKDQYITDLPGDLCKFETILSNNKGGFLVGDKISFADYNLLDLMMNHQVLSPTCLDKFTHLKSYVDRLSSRPKLKAYTDTDEWKKVPINGNGKQ</sequence>
<evidence type="ECO:0000259" key="6">
    <source>
        <dbReference type="PROSITE" id="PS50405"/>
    </source>
</evidence>
<evidence type="ECO:0000256" key="4">
    <source>
        <dbReference type="RuleBase" id="RU368105"/>
    </source>
</evidence>
<dbReference type="AlphaFoldDB" id="A0A8C4SA38"/>
<dbReference type="FunFam" id="1.20.1050.10:FF:000047">
    <property type="entry name" value="Glutathione S-transferase P"/>
    <property type="match status" value="1"/>
</dbReference>
<dbReference type="InterPro" id="IPR036249">
    <property type="entry name" value="Thioredoxin-like_sf"/>
</dbReference>
<dbReference type="GeneTree" id="ENSGT00940000163435"/>
<keyword evidence="4" id="KW-0963">Cytoplasm</keyword>
<dbReference type="InterPro" id="IPR050213">
    <property type="entry name" value="GST_superfamily"/>
</dbReference>
<dbReference type="Pfam" id="PF14497">
    <property type="entry name" value="GST_C_3"/>
    <property type="match status" value="1"/>
</dbReference>
<dbReference type="SFLD" id="SFLDG00363">
    <property type="entry name" value="AMPS_(cytGST):_Alpha-__Mu-__Pi"/>
    <property type="match status" value="1"/>
</dbReference>
<comment type="catalytic activity">
    <reaction evidence="4">
        <text>RX + glutathione = an S-substituted glutathione + a halide anion + H(+)</text>
        <dbReference type="Rhea" id="RHEA:16437"/>
        <dbReference type="ChEBI" id="CHEBI:15378"/>
        <dbReference type="ChEBI" id="CHEBI:16042"/>
        <dbReference type="ChEBI" id="CHEBI:17792"/>
        <dbReference type="ChEBI" id="CHEBI:57925"/>
        <dbReference type="ChEBI" id="CHEBI:90779"/>
        <dbReference type="EC" id="2.5.1.18"/>
    </reaction>
</comment>
<dbReference type="SUPFAM" id="SSF52833">
    <property type="entry name" value="Thioredoxin-like"/>
    <property type="match status" value="1"/>
</dbReference>
<dbReference type="GO" id="GO:0004364">
    <property type="term" value="F:glutathione transferase activity"/>
    <property type="evidence" value="ECO:0007669"/>
    <property type="project" value="UniProtKB-UniRule"/>
</dbReference>
<evidence type="ECO:0000256" key="2">
    <source>
        <dbReference type="ARBA" id="ARBA00011738"/>
    </source>
</evidence>
<dbReference type="PANTHER" id="PTHR11571">
    <property type="entry name" value="GLUTATHIONE S-TRANSFERASE"/>
    <property type="match status" value="1"/>
</dbReference>
<reference evidence="7" key="2">
    <citation type="submission" date="2025-08" db="UniProtKB">
        <authorList>
            <consortium name="Ensembl"/>
        </authorList>
    </citation>
    <scope>IDENTIFICATION</scope>
</reference>
<dbReference type="RefSeq" id="XP_028661652.1">
    <property type="nucleotide sequence ID" value="XM_028805819.2"/>
</dbReference>
<dbReference type="Pfam" id="PF02798">
    <property type="entry name" value="GST_N"/>
    <property type="match status" value="1"/>
</dbReference>
<comment type="subcellular location">
    <subcellularLocation>
        <location evidence="4">Cytoplasm</location>
    </subcellularLocation>
    <subcellularLocation>
        <location evidence="4">Mitochondrion</location>
    </subcellularLocation>
    <subcellularLocation>
        <location evidence="4">Nucleus</location>
    </subcellularLocation>
</comment>
<protein>
    <recommendedName>
        <fullName evidence="4">Glutathione S-transferase</fullName>
        <ecNumber evidence="4">2.5.1.18</ecNumber>
    </recommendedName>
    <alternativeName>
        <fullName evidence="4">GST class-pi</fullName>
    </alternativeName>
</protein>
<reference evidence="7" key="1">
    <citation type="submission" date="2021-06" db="EMBL/GenBank/DDBJ databases">
        <authorList>
            <consortium name="Wellcome Sanger Institute Data Sharing"/>
        </authorList>
    </citation>
    <scope>NUCLEOTIDE SEQUENCE [LARGE SCALE GENOMIC DNA]</scope>
</reference>
<name>A0A8C4SA38_ERPCA</name>
<dbReference type="PRINTS" id="PR01268">
    <property type="entry name" value="GSTRNSFRASEP"/>
</dbReference>
<accession>A0A8C4SA38</accession>
<dbReference type="SFLD" id="SFLDG01205">
    <property type="entry name" value="AMPS.1"/>
    <property type="match status" value="1"/>
</dbReference>
<dbReference type="GeneID" id="114654945"/>
<dbReference type="FunFam" id="3.40.30.10:FF:000071">
    <property type="entry name" value="Glutathione S-transferase P"/>
    <property type="match status" value="1"/>
</dbReference>
<dbReference type="PANTHER" id="PTHR11571:SF141">
    <property type="entry name" value="GLUTATHIONE S-TRANSFERASE"/>
    <property type="match status" value="1"/>
</dbReference>
<organism evidence="7 8">
    <name type="scientific">Erpetoichthys calabaricus</name>
    <name type="common">Rope fish</name>
    <name type="synonym">Calamoichthys calabaricus</name>
    <dbReference type="NCBI Taxonomy" id="27687"/>
    <lineage>
        <taxon>Eukaryota</taxon>
        <taxon>Metazoa</taxon>
        <taxon>Chordata</taxon>
        <taxon>Craniata</taxon>
        <taxon>Vertebrata</taxon>
        <taxon>Euteleostomi</taxon>
        <taxon>Actinopterygii</taxon>
        <taxon>Polypteriformes</taxon>
        <taxon>Polypteridae</taxon>
        <taxon>Erpetoichthys</taxon>
    </lineage>
</organism>
<dbReference type="GO" id="GO:0005634">
    <property type="term" value="C:nucleus"/>
    <property type="evidence" value="ECO:0007669"/>
    <property type="project" value="UniProtKB-SubCell"/>
</dbReference>
<comment type="similarity">
    <text evidence="1 4">Belongs to the GST superfamily. Pi family.</text>
</comment>
<comment type="subunit">
    <text evidence="2 4">Homodimer.</text>
</comment>
<dbReference type="GO" id="GO:0005739">
    <property type="term" value="C:mitochondrion"/>
    <property type="evidence" value="ECO:0007669"/>
    <property type="project" value="UniProtKB-SubCell"/>
</dbReference>
<gene>
    <name evidence="7" type="primary">LOC114654945</name>
</gene>
<dbReference type="InterPro" id="IPR010987">
    <property type="entry name" value="Glutathione-S-Trfase_C-like"/>
</dbReference>
<dbReference type="InterPro" id="IPR003082">
    <property type="entry name" value="GST_pi"/>
</dbReference>
<dbReference type="Proteomes" id="UP000694620">
    <property type="component" value="Chromosome 7"/>
</dbReference>
<dbReference type="RefSeq" id="XP_028661651.1">
    <property type="nucleotide sequence ID" value="XM_028805818.2"/>
</dbReference>
<dbReference type="GO" id="GO:0005829">
    <property type="term" value="C:cytosol"/>
    <property type="evidence" value="ECO:0007669"/>
    <property type="project" value="TreeGrafter"/>
</dbReference>
<evidence type="ECO:0000256" key="3">
    <source>
        <dbReference type="ARBA" id="ARBA00022679"/>
    </source>
</evidence>
<dbReference type="InterPro" id="IPR004046">
    <property type="entry name" value="GST_C"/>
</dbReference>
<dbReference type="CDD" id="cd03076">
    <property type="entry name" value="GST_N_Pi"/>
    <property type="match status" value="1"/>
</dbReference>
<dbReference type="InterPro" id="IPR040079">
    <property type="entry name" value="Glutathione_S-Trfase"/>
</dbReference>
<dbReference type="SUPFAM" id="SSF47616">
    <property type="entry name" value="GST C-terminal domain-like"/>
    <property type="match status" value="1"/>
</dbReference>
<evidence type="ECO:0000313" key="7">
    <source>
        <dbReference type="Ensembl" id="ENSECRP00000011529.1"/>
    </source>
</evidence>
<keyword evidence="4" id="KW-0539">Nucleus</keyword>
<dbReference type="GO" id="GO:0006749">
    <property type="term" value="P:glutathione metabolic process"/>
    <property type="evidence" value="ECO:0007669"/>
    <property type="project" value="UniProtKB-UniRule"/>
</dbReference>
<comment type="function">
    <text evidence="4">Conjugation of reduced glutathione to a wide number of exogenous and endogenous hydrophobic electrophiles.</text>
</comment>
<evidence type="ECO:0000313" key="8">
    <source>
        <dbReference type="Proteomes" id="UP000694620"/>
    </source>
</evidence>
<keyword evidence="8" id="KW-1185">Reference proteome</keyword>
<dbReference type="InterPro" id="IPR004045">
    <property type="entry name" value="Glutathione_S-Trfase_N"/>
</dbReference>
<evidence type="ECO:0000259" key="5">
    <source>
        <dbReference type="PROSITE" id="PS50404"/>
    </source>
</evidence>
<dbReference type="SFLD" id="SFLDS00019">
    <property type="entry name" value="Glutathione_Transferase_(cytos"/>
    <property type="match status" value="1"/>
</dbReference>
<dbReference type="Gene3D" id="1.20.1050.10">
    <property type="match status" value="1"/>
</dbReference>
<keyword evidence="4" id="KW-0496">Mitochondrion</keyword>
<evidence type="ECO:0000256" key="1">
    <source>
        <dbReference type="ARBA" id="ARBA00007297"/>
    </source>
</evidence>
<proteinExistence type="inferred from homology"/>
<dbReference type="InterPro" id="IPR036282">
    <property type="entry name" value="Glutathione-S-Trfase_C_sf"/>
</dbReference>
<feature type="domain" description="GST N-terminal" evidence="5">
    <location>
        <begin position="2"/>
        <end position="81"/>
    </location>
</feature>
<dbReference type="Ensembl" id="ENSECRT00000011718.1">
    <property type="protein sequence ID" value="ENSECRP00000011529.1"/>
    <property type="gene ID" value="ENSECRG00000007672.1"/>
</dbReference>
<dbReference type="PROSITE" id="PS50405">
    <property type="entry name" value="GST_CTER"/>
    <property type="match status" value="1"/>
</dbReference>
<dbReference type="CDD" id="cd03210">
    <property type="entry name" value="GST_C_Pi"/>
    <property type="match status" value="1"/>
</dbReference>
<feature type="domain" description="GST C-terminal" evidence="6">
    <location>
        <begin position="83"/>
        <end position="202"/>
    </location>
</feature>
<keyword evidence="3 4" id="KW-0808">Transferase</keyword>
<dbReference type="Gene3D" id="3.40.30.10">
    <property type="entry name" value="Glutaredoxin"/>
    <property type="match status" value="1"/>
</dbReference>
<dbReference type="EC" id="2.5.1.18" evidence="4"/>